<dbReference type="PANTHER" id="PTHR22916">
    <property type="entry name" value="GLYCOSYLTRANSFERASE"/>
    <property type="match status" value="1"/>
</dbReference>
<name>A0ABY1JBW0_9BACT</name>
<organism evidence="3 4">
    <name type="scientific">Acetomicrobium flavidum</name>
    <dbReference type="NCBI Taxonomy" id="49896"/>
    <lineage>
        <taxon>Bacteria</taxon>
        <taxon>Thermotogati</taxon>
        <taxon>Synergistota</taxon>
        <taxon>Synergistia</taxon>
        <taxon>Synergistales</taxon>
        <taxon>Acetomicrobiaceae</taxon>
        <taxon>Acetomicrobium</taxon>
    </lineage>
</organism>
<dbReference type="InterPro" id="IPR029044">
    <property type="entry name" value="Nucleotide-diphossugar_trans"/>
</dbReference>
<dbReference type="CDD" id="cd00761">
    <property type="entry name" value="Glyco_tranf_GTA_type"/>
    <property type="match status" value="1"/>
</dbReference>
<dbReference type="EMBL" id="FSQZ01000001">
    <property type="protein sequence ID" value="SIN64071.1"/>
    <property type="molecule type" value="Genomic_DNA"/>
</dbReference>
<keyword evidence="1" id="KW-1133">Transmembrane helix</keyword>
<reference evidence="3 4" key="1">
    <citation type="submission" date="2016-11" db="EMBL/GenBank/DDBJ databases">
        <authorList>
            <person name="Varghese N."/>
            <person name="Submissions S."/>
        </authorList>
    </citation>
    <scope>NUCLEOTIDE SEQUENCE [LARGE SCALE GENOMIC DNA]</scope>
    <source>
        <strain evidence="3 4">DSM 20664</strain>
    </source>
</reference>
<keyword evidence="4" id="KW-1185">Reference proteome</keyword>
<evidence type="ECO:0000259" key="2">
    <source>
        <dbReference type="Pfam" id="PF00535"/>
    </source>
</evidence>
<dbReference type="PANTHER" id="PTHR22916:SF3">
    <property type="entry name" value="UDP-GLCNAC:BETAGAL BETA-1,3-N-ACETYLGLUCOSAMINYLTRANSFERASE-LIKE PROTEIN 1"/>
    <property type="match status" value="1"/>
</dbReference>
<gene>
    <name evidence="3" type="ORF">SAMN05444368_0536</name>
</gene>
<dbReference type="Proteomes" id="UP000185093">
    <property type="component" value="Unassembled WGS sequence"/>
</dbReference>
<dbReference type="Gene3D" id="3.90.550.10">
    <property type="entry name" value="Spore Coat Polysaccharide Biosynthesis Protein SpsA, Chain A"/>
    <property type="match status" value="1"/>
</dbReference>
<evidence type="ECO:0000313" key="4">
    <source>
        <dbReference type="Proteomes" id="UP000185093"/>
    </source>
</evidence>
<keyword evidence="1" id="KW-0812">Transmembrane</keyword>
<keyword evidence="1" id="KW-0472">Membrane</keyword>
<dbReference type="RefSeq" id="WP_074199185.1">
    <property type="nucleotide sequence ID" value="NZ_FSQZ01000001.1"/>
</dbReference>
<dbReference type="InterPro" id="IPR001173">
    <property type="entry name" value="Glyco_trans_2-like"/>
</dbReference>
<sequence>MSGLLSLIIPVYNGTKYLPGTLDSLENQNYEPIELILVDDGSTDDTLNIMRSFAEKSRHAVKVISQAKAGVSVARNRGFSEADGKYVAFCDHDDLFDPSCFLKLIEEMERHDSEMAFCGHDFIDEEGKPIGRYDDKHSYPKANPAKGIDVLYDYLVGKVSIWGGAVLYRRDFLLANGIRYTPNCICAEDNEFLIKALATAESVACVKESLAFWRQHPGSTSHSFQKLKIEANLHELTAYLRCKAFMEKIGKTDTKAYRTLTSLVIPSAYVAYLQKVVLVYGKERFRAMAFAQSLRSKLADGCNLMLFMKRTDLYFKLFLAMYLPDAFVNLTRKRYEKKTRARRIQDQT</sequence>
<protein>
    <submittedName>
        <fullName evidence="3">Glycosyl transferase family 2</fullName>
    </submittedName>
</protein>
<keyword evidence="3" id="KW-0808">Transferase</keyword>
<dbReference type="GO" id="GO:0016740">
    <property type="term" value="F:transferase activity"/>
    <property type="evidence" value="ECO:0007669"/>
    <property type="project" value="UniProtKB-KW"/>
</dbReference>
<evidence type="ECO:0000313" key="3">
    <source>
        <dbReference type="EMBL" id="SIN64071.1"/>
    </source>
</evidence>
<proteinExistence type="predicted"/>
<dbReference type="Pfam" id="PF00535">
    <property type="entry name" value="Glycos_transf_2"/>
    <property type="match status" value="1"/>
</dbReference>
<feature type="transmembrane region" description="Helical" evidence="1">
    <location>
        <begin position="313"/>
        <end position="330"/>
    </location>
</feature>
<dbReference type="SUPFAM" id="SSF53448">
    <property type="entry name" value="Nucleotide-diphospho-sugar transferases"/>
    <property type="match status" value="1"/>
</dbReference>
<evidence type="ECO:0000256" key="1">
    <source>
        <dbReference type="SAM" id="Phobius"/>
    </source>
</evidence>
<feature type="domain" description="Glycosyltransferase 2-like" evidence="2">
    <location>
        <begin position="6"/>
        <end position="140"/>
    </location>
</feature>
<comment type="caution">
    <text evidence="3">The sequence shown here is derived from an EMBL/GenBank/DDBJ whole genome shotgun (WGS) entry which is preliminary data.</text>
</comment>
<accession>A0ABY1JBW0</accession>